<feature type="transmembrane region" description="Helical" evidence="11">
    <location>
        <begin position="34"/>
        <end position="56"/>
    </location>
</feature>
<evidence type="ECO:0000256" key="2">
    <source>
        <dbReference type="ARBA" id="ARBA00008749"/>
    </source>
</evidence>
<evidence type="ECO:0000256" key="11">
    <source>
        <dbReference type="SAM" id="Phobius"/>
    </source>
</evidence>
<feature type="compositionally biased region" description="Polar residues" evidence="10">
    <location>
        <begin position="1"/>
        <end position="10"/>
    </location>
</feature>
<dbReference type="PANTHER" id="PTHR11351">
    <property type="entry name" value="ACYL-COA DESATURASE"/>
    <property type="match status" value="1"/>
</dbReference>
<comment type="similarity">
    <text evidence="2">Belongs to the fatty acid desaturase type 2 family.</text>
</comment>
<keyword evidence="5 11" id="KW-1133">Transmembrane helix</keyword>
<feature type="transmembrane region" description="Helical" evidence="11">
    <location>
        <begin position="63"/>
        <end position="85"/>
    </location>
</feature>
<protein>
    <submittedName>
        <fullName evidence="13">Acyl-CoA desaturase</fullName>
    </submittedName>
</protein>
<keyword evidence="9 11" id="KW-0472">Membrane</keyword>
<evidence type="ECO:0000313" key="13">
    <source>
        <dbReference type="EMBL" id="GAA0366197.1"/>
    </source>
</evidence>
<keyword evidence="8" id="KW-0443">Lipid metabolism</keyword>
<keyword evidence="3 11" id="KW-0812">Transmembrane</keyword>
<evidence type="ECO:0000259" key="12">
    <source>
        <dbReference type="Pfam" id="PF00487"/>
    </source>
</evidence>
<evidence type="ECO:0000256" key="10">
    <source>
        <dbReference type="SAM" id="MobiDB-lite"/>
    </source>
</evidence>
<dbReference type="Pfam" id="PF00487">
    <property type="entry name" value="FA_desaturase"/>
    <property type="match status" value="1"/>
</dbReference>
<evidence type="ECO:0000256" key="7">
    <source>
        <dbReference type="ARBA" id="ARBA00023004"/>
    </source>
</evidence>
<keyword evidence="6" id="KW-0560">Oxidoreductase</keyword>
<organism evidence="13 14">
    <name type="scientific">Streptomyces blastmyceticus</name>
    <dbReference type="NCBI Taxonomy" id="68180"/>
    <lineage>
        <taxon>Bacteria</taxon>
        <taxon>Bacillati</taxon>
        <taxon>Actinomycetota</taxon>
        <taxon>Actinomycetes</taxon>
        <taxon>Kitasatosporales</taxon>
        <taxon>Streptomycetaceae</taxon>
        <taxon>Streptomyces</taxon>
    </lineage>
</organism>
<comment type="caution">
    <text evidence="13">The sequence shown here is derived from an EMBL/GenBank/DDBJ whole genome shotgun (WGS) entry which is preliminary data.</text>
</comment>
<evidence type="ECO:0000256" key="6">
    <source>
        <dbReference type="ARBA" id="ARBA00023002"/>
    </source>
</evidence>
<feature type="transmembrane region" description="Helical" evidence="11">
    <location>
        <begin position="97"/>
        <end position="118"/>
    </location>
</feature>
<gene>
    <name evidence="13" type="ORF">GCM10010319_50120</name>
</gene>
<evidence type="ECO:0000313" key="14">
    <source>
        <dbReference type="Proteomes" id="UP001500063"/>
    </source>
</evidence>
<proteinExistence type="inferred from homology"/>
<comment type="subcellular location">
    <subcellularLocation>
        <location evidence="1">Membrane</location>
        <topology evidence="1">Multi-pass membrane protein</topology>
    </subcellularLocation>
</comment>
<dbReference type="InterPro" id="IPR005804">
    <property type="entry name" value="FA_desaturase_dom"/>
</dbReference>
<accession>A0ABN0XK87</accession>
<evidence type="ECO:0000256" key="9">
    <source>
        <dbReference type="ARBA" id="ARBA00023136"/>
    </source>
</evidence>
<evidence type="ECO:0000256" key="5">
    <source>
        <dbReference type="ARBA" id="ARBA00022989"/>
    </source>
</evidence>
<dbReference type="EMBL" id="BAAABW010000026">
    <property type="protein sequence ID" value="GAA0366197.1"/>
    <property type="molecule type" value="Genomic_DNA"/>
</dbReference>
<evidence type="ECO:0000256" key="4">
    <source>
        <dbReference type="ARBA" id="ARBA00022832"/>
    </source>
</evidence>
<feature type="transmembrane region" description="Helical" evidence="11">
    <location>
        <begin position="184"/>
        <end position="204"/>
    </location>
</feature>
<dbReference type="InterPro" id="IPR015876">
    <property type="entry name" value="Acyl-CoA_DS"/>
</dbReference>
<feature type="domain" description="Fatty acid desaturase" evidence="12">
    <location>
        <begin position="64"/>
        <end position="282"/>
    </location>
</feature>
<dbReference type="Proteomes" id="UP001500063">
    <property type="component" value="Unassembled WGS sequence"/>
</dbReference>
<evidence type="ECO:0000256" key="3">
    <source>
        <dbReference type="ARBA" id="ARBA00022692"/>
    </source>
</evidence>
<evidence type="ECO:0000256" key="1">
    <source>
        <dbReference type="ARBA" id="ARBA00004141"/>
    </source>
</evidence>
<dbReference type="PRINTS" id="PR00075">
    <property type="entry name" value="FACDDSATRASE"/>
</dbReference>
<dbReference type="CDD" id="cd03505">
    <property type="entry name" value="Delta9-FADS-like"/>
    <property type="match status" value="1"/>
</dbReference>
<dbReference type="PANTHER" id="PTHR11351:SF3">
    <property type="entry name" value="BLL4393 PROTEIN"/>
    <property type="match status" value="1"/>
</dbReference>
<dbReference type="RefSeq" id="WP_344121114.1">
    <property type="nucleotide sequence ID" value="NZ_BAAABW010000026.1"/>
</dbReference>
<evidence type="ECO:0000256" key="8">
    <source>
        <dbReference type="ARBA" id="ARBA00023098"/>
    </source>
</evidence>
<keyword evidence="7" id="KW-0408">Iron</keyword>
<reference evidence="13 14" key="1">
    <citation type="journal article" date="2019" name="Int. J. Syst. Evol. Microbiol.">
        <title>The Global Catalogue of Microorganisms (GCM) 10K type strain sequencing project: providing services to taxonomists for standard genome sequencing and annotation.</title>
        <authorList>
            <consortium name="The Broad Institute Genomics Platform"/>
            <consortium name="The Broad Institute Genome Sequencing Center for Infectious Disease"/>
            <person name="Wu L."/>
            <person name="Ma J."/>
        </authorList>
    </citation>
    <scope>NUCLEOTIDE SEQUENCE [LARGE SCALE GENOMIC DNA]</scope>
    <source>
        <strain evidence="13 14">JCM 4565</strain>
    </source>
</reference>
<name>A0ABN0XK87_9ACTN</name>
<sequence>MTSVPETSAGASPRTPSAGMSAAAPDTDASARRLAYVTVGLPTLGFAGAVLFSAVYGFTAVDLGLLVGMYLLTSLGVEGGFHRFFSHLSFAARPGVTAFWGIAGSMAAQGPIVFWVATHRQHHAFTDRDGDPHSPRPVEDGRRFGRARGLWHGHVGWLFTIRRQNWSKHVPDLLRNRLVMRIDAYYFGWVLLGLALPALLGWALTGGSGRGALGGLLWGGLARIFLLDHVTWSVNSIGHTLGSRPHRTRDNSRNVASLAPLSVGGSWHNNHHAQPALAHNRHTFWQIDIAGGFIRLLDLLGLVSDVRYPKRTRPD</sequence>
<feature type="region of interest" description="Disordered" evidence="10">
    <location>
        <begin position="1"/>
        <end position="24"/>
    </location>
</feature>
<keyword evidence="14" id="KW-1185">Reference proteome</keyword>
<keyword evidence="4" id="KW-0276">Fatty acid metabolism</keyword>